<evidence type="ECO:0000256" key="4">
    <source>
        <dbReference type="PROSITE-ProRule" id="PRU00335"/>
    </source>
</evidence>
<comment type="caution">
    <text evidence="6">The sequence shown here is derived from an EMBL/GenBank/DDBJ whole genome shotgun (WGS) entry which is preliminary data.</text>
</comment>
<name>A0ABT6QX77_9PSED</name>
<dbReference type="Gene3D" id="1.10.357.10">
    <property type="entry name" value="Tetracycline Repressor, domain 2"/>
    <property type="match status" value="1"/>
</dbReference>
<feature type="DNA-binding region" description="H-T-H motif" evidence="4">
    <location>
        <begin position="25"/>
        <end position="44"/>
    </location>
</feature>
<keyword evidence="3" id="KW-0804">Transcription</keyword>
<proteinExistence type="predicted"/>
<keyword evidence="7" id="KW-1185">Reference proteome</keyword>
<dbReference type="PRINTS" id="PR00455">
    <property type="entry name" value="HTHTETR"/>
</dbReference>
<dbReference type="Proteomes" id="UP001159100">
    <property type="component" value="Unassembled WGS sequence"/>
</dbReference>
<dbReference type="SUPFAM" id="SSF46689">
    <property type="entry name" value="Homeodomain-like"/>
    <property type="match status" value="1"/>
</dbReference>
<sequence length="188" mass="20716">MDTKEDRIVAAAFELFLRHGYRKVSMSDISEAAQMSRPSLYASFANKEAILAELVRRQKERNLSETSARLHHVSGLQAQLSCVFDIWLIEPVATVIDSKNATELLANCAEFAPQALADLYQALEQQLIAVLQPHVSEQSLLPAANIARILRLASGGIKAATDNLEELQRMVDGLLLMAVTTMTGRPEI</sequence>
<evidence type="ECO:0000259" key="5">
    <source>
        <dbReference type="PROSITE" id="PS50977"/>
    </source>
</evidence>
<gene>
    <name evidence="6" type="ORF">POF45_28505</name>
</gene>
<keyword evidence="2 4" id="KW-0238">DNA-binding</keyword>
<dbReference type="RefSeq" id="WP_282317308.1">
    <property type="nucleotide sequence ID" value="NZ_JARBWL010000002.1"/>
</dbReference>
<feature type="domain" description="HTH tetR-type" evidence="5">
    <location>
        <begin position="2"/>
        <end position="62"/>
    </location>
</feature>
<protein>
    <submittedName>
        <fullName evidence="6">Helix-turn-helix domain containing protein</fullName>
    </submittedName>
</protein>
<evidence type="ECO:0000256" key="3">
    <source>
        <dbReference type="ARBA" id="ARBA00023163"/>
    </source>
</evidence>
<dbReference type="EMBL" id="JARBWL010000002">
    <property type="protein sequence ID" value="MDI2595335.1"/>
    <property type="molecule type" value="Genomic_DNA"/>
</dbReference>
<keyword evidence="1" id="KW-0805">Transcription regulation</keyword>
<dbReference type="Pfam" id="PF00440">
    <property type="entry name" value="TetR_N"/>
    <property type="match status" value="1"/>
</dbReference>
<evidence type="ECO:0000313" key="6">
    <source>
        <dbReference type="EMBL" id="MDI2595335.1"/>
    </source>
</evidence>
<evidence type="ECO:0000256" key="1">
    <source>
        <dbReference type="ARBA" id="ARBA00023015"/>
    </source>
</evidence>
<evidence type="ECO:0000313" key="7">
    <source>
        <dbReference type="Proteomes" id="UP001159100"/>
    </source>
</evidence>
<dbReference type="PANTHER" id="PTHR47506">
    <property type="entry name" value="TRANSCRIPTIONAL REGULATORY PROTEIN"/>
    <property type="match status" value="1"/>
</dbReference>
<dbReference type="PANTHER" id="PTHR47506:SF1">
    <property type="entry name" value="HTH-TYPE TRANSCRIPTIONAL REGULATOR YJDC"/>
    <property type="match status" value="1"/>
</dbReference>
<dbReference type="InterPro" id="IPR009057">
    <property type="entry name" value="Homeodomain-like_sf"/>
</dbReference>
<evidence type="ECO:0000256" key="2">
    <source>
        <dbReference type="ARBA" id="ARBA00023125"/>
    </source>
</evidence>
<organism evidence="6 7">
    <name type="scientific">Pseudomonas fungipugnans</name>
    <dbReference type="NCBI Taxonomy" id="3024217"/>
    <lineage>
        <taxon>Bacteria</taxon>
        <taxon>Pseudomonadati</taxon>
        <taxon>Pseudomonadota</taxon>
        <taxon>Gammaproteobacteria</taxon>
        <taxon>Pseudomonadales</taxon>
        <taxon>Pseudomonadaceae</taxon>
        <taxon>Pseudomonas</taxon>
    </lineage>
</organism>
<reference evidence="6 7" key="1">
    <citation type="submission" date="2023-02" db="EMBL/GenBank/DDBJ databases">
        <title>Pseudomonas chrutzelriedensis sp. nov., a potently antifungal strain isolated from moss.</title>
        <authorList>
            <person name="Schnyder A."/>
            <person name="Kalawong R."/>
            <person name="Eberl L."/>
            <person name="Agnoli K."/>
        </authorList>
    </citation>
    <scope>NUCLEOTIDE SEQUENCE [LARGE SCALE GENOMIC DNA]</scope>
    <source>
        <strain evidence="6 7">681</strain>
    </source>
</reference>
<accession>A0ABT6QX77</accession>
<dbReference type="PROSITE" id="PS50977">
    <property type="entry name" value="HTH_TETR_2"/>
    <property type="match status" value="1"/>
</dbReference>
<dbReference type="InterPro" id="IPR001647">
    <property type="entry name" value="HTH_TetR"/>
</dbReference>